<accession>A0ABR5SFS7</accession>
<dbReference type="PANTHER" id="PTHR41291:SF1">
    <property type="entry name" value="DNA ALKYLATION REPAIR PROTEIN"/>
    <property type="match status" value="1"/>
</dbReference>
<proteinExistence type="predicted"/>
<dbReference type="Proteomes" id="UP000060487">
    <property type="component" value="Unassembled WGS sequence"/>
</dbReference>
<dbReference type="SUPFAM" id="SSF48371">
    <property type="entry name" value="ARM repeat"/>
    <property type="match status" value="1"/>
</dbReference>
<evidence type="ECO:0000313" key="2">
    <source>
        <dbReference type="Proteomes" id="UP000060487"/>
    </source>
</evidence>
<dbReference type="InterPro" id="IPR014825">
    <property type="entry name" value="DNA_alkylation"/>
</dbReference>
<name>A0ABR5SFS7_9BACT</name>
<comment type="caution">
    <text evidence="1">The sequence shown here is derived from an EMBL/GenBank/DDBJ whole genome shotgun (WGS) entry which is preliminary data.</text>
</comment>
<protein>
    <submittedName>
        <fullName evidence="1">DNA alkylation repair enzyme</fullName>
    </submittedName>
</protein>
<dbReference type="Pfam" id="PF08713">
    <property type="entry name" value="DNA_alkylation"/>
    <property type="match status" value="1"/>
</dbReference>
<gene>
    <name evidence="1" type="ORF">ASN18_1444</name>
</gene>
<keyword evidence="2" id="KW-1185">Reference proteome</keyword>
<sequence length="218" mass="24533">MDCTAILTILKGYANPENVKGMARYGINPNNTLGVSIPTLRKIAKTTEKNHALALELWASGIHEAKILASFIDDPAFVTVEQLESWVLDFDSWDVCDQVCSNLFDKTPFAYEKAVSWSQREEEFVKRAGFVLMAALAVHDKKAGDEVFLNFFPMIKTGSADERNFVKKAVNWAIRQIGKRNMSLRQKAIAIATEIEATGTRPARWIARDALRELNRLK</sequence>
<dbReference type="EMBL" id="LNQR01000055">
    <property type="protein sequence ID" value="KWT86912.1"/>
    <property type="molecule type" value="Genomic_DNA"/>
</dbReference>
<evidence type="ECO:0000313" key="1">
    <source>
        <dbReference type="EMBL" id="KWT86912.1"/>
    </source>
</evidence>
<dbReference type="InterPro" id="IPR016024">
    <property type="entry name" value="ARM-type_fold"/>
</dbReference>
<organism evidence="1 2">
    <name type="scientific">Candidatus Magnetominusculus xianensis</name>
    <dbReference type="NCBI Taxonomy" id="1748249"/>
    <lineage>
        <taxon>Bacteria</taxon>
        <taxon>Pseudomonadati</taxon>
        <taxon>Nitrospirota</taxon>
        <taxon>Nitrospiria</taxon>
        <taxon>Nitrospirales</taxon>
        <taxon>Nitrospiraceae</taxon>
        <taxon>Candidatus Magnetominusculus</taxon>
    </lineage>
</organism>
<reference evidence="1 2" key="1">
    <citation type="submission" date="2015-11" db="EMBL/GenBank/DDBJ databases">
        <authorList>
            <person name="Lin W."/>
        </authorList>
    </citation>
    <scope>NUCLEOTIDE SEQUENCE [LARGE SCALE GENOMIC DNA]</scope>
    <source>
        <strain evidence="1 2">HCH-1</strain>
    </source>
</reference>
<dbReference type="Gene3D" id="1.25.10.90">
    <property type="match status" value="1"/>
</dbReference>
<dbReference type="PANTHER" id="PTHR41291">
    <property type="entry name" value="DNA ALKYLATION REPAIR PROTEIN"/>
    <property type="match status" value="1"/>
</dbReference>
<dbReference type="CDD" id="cd06561">
    <property type="entry name" value="AlkD_like"/>
    <property type="match status" value="1"/>
</dbReference>
<dbReference type="RefSeq" id="WP_085052068.1">
    <property type="nucleotide sequence ID" value="NZ_LNQR01000055.1"/>
</dbReference>